<dbReference type="RefSeq" id="WP_379287442.1">
    <property type="nucleotide sequence ID" value="NZ_JBHTIU010000027.1"/>
</dbReference>
<dbReference type="Proteomes" id="UP001597120">
    <property type="component" value="Unassembled WGS sequence"/>
</dbReference>
<reference evidence="2" key="1">
    <citation type="journal article" date="2019" name="Int. J. Syst. Evol. Microbiol.">
        <title>The Global Catalogue of Microorganisms (GCM) 10K type strain sequencing project: providing services to taxonomists for standard genome sequencing and annotation.</title>
        <authorList>
            <consortium name="The Broad Institute Genomics Platform"/>
            <consortium name="The Broad Institute Genome Sequencing Center for Infectious Disease"/>
            <person name="Wu L."/>
            <person name="Ma J."/>
        </authorList>
    </citation>
    <scope>NUCLEOTIDE SEQUENCE [LARGE SCALE GENOMIC DNA]</scope>
    <source>
        <strain evidence="2">CCUG 57263</strain>
    </source>
</reference>
<dbReference type="EMBL" id="JBHTIU010000027">
    <property type="protein sequence ID" value="MFD0869207.1"/>
    <property type="molecule type" value="Genomic_DNA"/>
</dbReference>
<evidence type="ECO:0000313" key="2">
    <source>
        <dbReference type="Proteomes" id="UP001597120"/>
    </source>
</evidence>
<accession>A0ABW3D9R9</accession>
<evidence type="ECO:0000313" key="1">
    <source>
        <dbReference type="EMBL" id="MFD0869207.1"/>
    </source>
</evidence>
<organism evidence="1 2">
    <name type="scientific">Paenibacillus residui</name>
    <dbReference type="NCBI Taxonomy" id="629724"/>
    <lineage>
        <taxon>Bacteria</taxon>
        <taxon>Bacillati</taxon>
        <taxon>Bacillota</taxon>
        <taxon>Bacilli</taxon>
        <taxon>Bacillales</taxon>
        <taxon>Paenibacillaceae</taxon>
        <taxon>Paenibacillus</taxon>
    </lineage>
</organism>
<evidence type="ECO:0008006" key="3">
    <source>
        <dbReference type="Google" id="ProtNLM"/>
    </source>
</evidence>
<name>A0ABW3D9R9_9BACL</name>
<keyword evidence="2" id="KW-1185">Reference proteome</keyword>
<gene>
    <name evidence="1" type="ORF">ACFQ03_08585</name>
</gene>
<protein>
    <recommendedName>
        <fullName evidence="3">DNA alkylation repair protein</fullName>
    </recommendedName>
</protein>
<sequence>MENKPYFCPNCRSNRVKFSVITRYTQSFIKDAVTGEVTEMAEEAPLQPEEPEIQCLVCHFSGNEMRFVKQAEREPRSAVSIQPTYS</sequence>
<proteinExistence type="predicted"/>
<comment type="caution">
    <text evidence="1">The sequence shown here is derived from an EMBL/GenBank/DDBJ whole genome shotgun (WGS) entry which is preliminary data.</text>
</comment>